<dbReference type="SUPFAM" id="SSF51344">
    <property type="entry name" value="Epsilon subunit of F1F0-ATP synthase N-terminal domain"/>
    <property type="match status" value="1"/>
</dbReference>
<evidence type="ECO:0000256" key="1">
    <source>
        <dbReference type="ARBA" id="ARBA00004202"/>
    </source>
</evidence>
<evidence type="ECO:0000256" key="3">
    <source>
        <dbReference type="ARBA" id="ARBA00022448"/>
    </source>
</evidence>
<dbReference type="SUPFAM" id="SSF46604">
    <property type="entry name" value="Epsilon subunit of F1F0-ATP synthase C-terminal domain"/>
    <property type="match status" value="1"/>
</dbReference>
<comment type="subunit">
    <text evidence="9 10">F-type ATPases have 2 components, CF(1) - the catalytic core - and CF(0) - the membrane proton channel. CF(1) has five subunits: alpha(3), beta(3), gamma(1), delta(1), epsilon(1). CF(0) has three main subunits: a, b and c.</text>
</comment>
<keyword evidence="8 9" id="KW-0066">ATP synthesis</keyword>
<dbReference type="OrthoDB" id="9804110at2"/>
<dbReference type="GO" id="GO:0005524">
    <property type="term" value="F:ATP binding"/>
    <property type="evidence" value="ECO:0007669"/>
    <property type="project" value="UniProtKB-UniRule"/>
</dbReference>
<keyword evidence="11" id="KW-0175">Coiled coil</keyword>
<dbReference type="GO" id="GO:0046933">
    <property type="term" value="F:proton-transporting ATP synthase activity, rotational mechanism"/>
    <property type="evidence" value="ECO:0007669"/>
    <property type="project" value="UniProtKB-UniRule"/>
</dbReference>
<dbReference type="Proteomes" id="UP000198619">
    <property type="component" value="Unassembled WGS sequence"/>
</dbReference>
<dbReference type="CDD" id="cd12152">
    <property type="entry name" value="F1-ATPase_delta"/>
    <property type="match status" value="1"/>
</dbReference>
<dbReference type="Pfam" id="PF02823">
    <property type="entry name" value="ATP-synt_DE_N"/>
    <property type="match status" value="1"/>
</dbReference>
<evidence type="ECO:0000256" key="6">
    <source>
        <dbReference type="ARBA" id="ARBA00023136"/>
    </source>
</evidence>
<comment type="subcellular location">
    <subcellularLocation>
        <location evidence="1 9">Cell membrane</location>
        <topology evidence="1 9">Peripheral membrane protein</topology>
    </subcellularLocation>
</comment>
<proteinExistence type="inferred from homology"/>
<dbReference type="RefSeq" id="WP_090041839.1">
    <property type="nucleotide sequence ID" value="NZ_FOKI01000020.1"/>
</dbReference>
<dbReference type="InterPro" id="IPR036771">
    <property type="entry name" value="ATPsynth_dsu/esu_N"/>
</dbReference>
<dbReference type="GO" id="GO:0005886">
    <property type="term" value="C:plasma membrane"/>
    <property type="evidence" value="ECO:0007669"/>
    <property type="project" value="UniProtKB-SubCell"/>
</dbReference>
<reference evidence="14 15" key="1">
    <citation type="submission" date="2016-10" db="EMBL/GenBank/DDBJ databases">
        <authorList>
            <person name="de Groot N.N."/>
        </authorList>
    </citation>
    <scope>NUCLEOTIDE SEQUENCE [LARGE SCALE GENOMIC DNA]</scope>
    <source>
        <strain evidence="14 15">DSM 12271</strain>
    </source>
</reference>
<evidence type="ECO:0000256" key="4">
    <source>
        <dbReference type="ARBA" id="ARBA00022475"/>
    </source>
</evidence>
<dbReference type="InterPro" id="IPR036794">
    <property type="entry name" value="ATP_F1_dsu/esu_C_sf"/>
</dbReference>
<feature type="domain" description="ATP synthase epsilon subunit C-terminal" evidence="12">
    <location>
        <begin position="88"/>
        <end position="131"/>
    </location>
</feature>
<dbReference type="Gene3D" id="2.60.15.10">
    <property type="entry name" value="F0F1 ATP synthase delta/epsilon subunit, N-terminal"/>
    <property type="match status" value="1"/>
</dbReference>
<feature type="domain" description="ATP synthase F1 complex delta/epsilon subunit N-terminal" evidence="13">
    <location>
        <begin position="5"/>
        <end position="83"/>
    </location>
</feature>
<comment type="function">
    <text evidence="9">Produces ATP from ADP in the presence of a proton gradient across the membrane.</text>
</comment>
<sequence>MQKNLTLNILTATKRIYNGQIEKLFIESVSGKIEILPNHMDLVSLLSPSITRFVDMDGNEKTLFTSEGVMRITSGEIFLTCNSAEWPEEIDKNRAEAAKERAQMRLKEKDTNIDTQRAELSLHKAMLRLLVTK</sequence>
<dbReference type="AlphaFoldDB" id="A0A1I0ZDV8"/>
<dbReference type="PANTHER" id="PTHR13822:SF10">
    <property type="entry name" value="ATP SYNTHASE EPSILON CHAIN, CHLOROPLASTIC"/>
    <property type="match status" value="1"/>
</dbReference>
<evidence type="ECO:0000256" key="2">
    <source>
        <dbReference type="ARBA" id="ARBA00005712"/>
    </source>
</evidence>
<dbReference type="InterPro" id="IPR020547">
    <property type="entry name" value="ATP_synth_F1_esu_C"/>
</dbReference>
<dbReference type="InterPro" id="IPR020546">
    <property type="entry name" value="ATP_synth_F1_dsu/esu_N"/>
</dbReference>
<accession>A0A1I0ZDV8</accession>
<keyword evidence="4 9" id="KW-1003">Cell membrane</keyword>
<dbReference type="Gene3D" id="1.20.5.440">
    <property type="entry name" value="ATP synthase delta/epsilon subunit, C-terminal domain"/>
    <property type="match status" value="1"/>
</dbReference>
<dbReference type="STRING" id="84698.SAMN04488528_102012"/>
<comment type="similarity">
    <text evidence="2 9 10">Belongs to the ATPase epsilon chain family.</text>
</comment>
<evidence type="ECO:0000256" key="11">
    <source>
        <dbReference type="SAM" id="Coils"/>
    </source>
</evidence>
<protein>
    <recommendedName>
        <fullName evidence="9">ATP synthase epsilon chain</fullName>
    </recommendedName>
    <alternativeName>
        <fullName evidence="9">ATP synthase F1 sector epsilon subunit</fullName>
    </alternativeName>
    <alternativeName>
        <fullName evidence="9">F-ATPase epsilon subunit</fullName>
    </alternativeName>
</protein>
<keyword evidence="3 9" id="KW-0813">Transport</keyword>
<keyword evidence="15" id="KW-1185">Reference proteome</keyword>
<keyword evidence="9" id="KW-0375">Hydrogen ion transport</keyword>
<gene>
    <name evidence="9" type="primary">atpC</name>
    <name evidence="14" type="ORF">SAMN04488528_102012</name>
</gene>
<dbReference type="HAMAP" id="MF_00530">
    <property type="entry name" value="ATP_synth_epsil_bac"/>
    <property type="match status" value="1"/>
</dbReference>
<evidence type="ECO:0000256" key="5">
    <source>
        <dbReference type="ARBA" id="ARBA00023065"/>
    </source>
</evidence>
<dbReference type="GO" id="GO:0045259">
    <property type="term" value="C:proton-transporting ATP synthase complex"/>
    <property type="evidence" value="ECO:0007669"/>
    <property type="project" value="UniProtKB-KW"/>
</dbReference>
<evidence type="ECO:0000259" key="13">
    <source>
        <dbReference type="Pfam" id="PF02823"/>
    </source>
</evidence>
<dbReference type="PANTHER" id="PTHR13822">
    <property type="entry name" value="ATP SYNTHASE DELTA/EPSILON CHAIN"/>
    <property type="match status" value="1"/>
</dbReference>
<evidence type="ECO:0000256" key="8">
    <source>
        <dbReference type="ARBA" id="ARBA00023310"/>
    </source>
</evidence>
<name>A0A1I0ZDV8_9CLOT</name>
<evidence type="ECO:0000313" key="15">
    <source>
        <dbReference type="Proteomes" id="UP000198619"/>
    </source>
</evidence>
<organism evidence="14 15">
    <name type="scientific">Clostridium frigidicarnis</name>
    <dbReference type="NCBI Taxonomy" id="84698"/>
    <lineage>
        <taxon>Bacteria</taxon>
        <taxon>Bacillati</taxon>
        <taxon>Bacillota</taxon>
        <taxon>Clostridia</taxon>
        <taxon>Eubacteriales</taxon>
        <taxon>Clostridiaceae</taxon>
        <taxon>Clostridium</taxon>
    </lineage>
</organism>
<dbReference type="InterPro" id="IPR001469">
    <property type="entry name" value="ATP_synth_F1_dsu/esu"/>
</dbReference>
<keyword evidence="6 9" id="KW-0472">Membrane</keyword>
<dbReference type="Pfam" id="PF00401">
    <property type="entry name" value="ATP-synt_DE"/>
    <property type="match status" value="1"/>
</dbReference>
<keyword evidence="5 9" id="KW-0406">Ion transport</keyword>
<dbReference type="NCBIfam" id="TIGR01216">
    <property type="entry name" value="ATP_synt_epsi"/>
    <property type="match status" value="1"/>
</dbReference>
<evidence type="ECO:0000256" key="7">
    <source>
        <dbReference type="ARBA" id="ARBA00023196"/>
    </source>
</evidence>
<feature type="coiled-coil region" evidence="11">
    <location>
        <begin position="92"/>
        <end position="119"/>
    </location>
</feature>
<keyword evidence="7 9" id="KW-0139">CF(1)</keyword>
<evidence type="ECO:0000259" key="12">
    <source>
        <dbReference type="Pfam" id="PF00401"/>
    </source>
</evidence>
<dbReference type="EMBL" id="FOKI01000020">
    <property type="protein sequence ID" value="SFB23795.1"/>
    <property type="molecule type" value="Genomic_DNA"/>
</dbReference>
<evidence type="ECO:0000313" key="14">
    <source>
        <dbReference type="EMBL" id="SFB23795.1"/>
    </source>
</evidence>
<evidence type="ECO:0000256" key="10">
    <source>
        <dbReference type="RuleBase" id="RU003656"/>
    </source>
</evidence>
<evidence type="ECO:0000256" key="9">
    <source>
        <dbReference type="HAMAP-Rule" id="MF_00530"/>
    </source>
</evidence>